<name>A0ABS0ATL4_9GAMM</name>
<gene>
    <name evidence="3" type="ORF">Y5W_02778</name>
</gene>
<feature type="domain" description="DUF1285" evidence="1">
    <location>
        <begin position="22"/>
        <end position="88"/>
    </location>
</feature>
<accession>A0ABS0ATL4</accession>
<evidence type="ECO:0000313" key="4">
    <source>
        <dbReference type="Proteomes" id="UP000662703"/>
    </source>
</evidence>
<evidence type="ECO:0008006" key="5">
    <source>
        <dbReference type="Google" id="ProtNLM"/>
    </source>
</evidence>
<dbReference type="Pfam" id="PF06938">
    <property type="entry name" value="DUF1285_N"/>
    <property type="match status" value="1"/>
</dbReference>
<organism evidence="3 4">
    <name type="scientific">Alloalcanivorax profundimaris</name>
    <dbReference type="NCBI Taxonomy" id="2735259"/>
    <lineage>
        <taxon>Bacteria</taxon>
        <taxon>Pseudomonadati</taxon>
        <taxon>Pseudomonadota</taxon>
        <taxon>Gammaproteobacteria</taxon>
        <taxon>Oceanospirillales</taxon>
        <taxon>Alcanivoracaceae</taxon>
        <taxon>Alloalcanivorax</taxon>
    </lineage>
</organism>
<protein>
    <recommendedName>
        <fullName evidence="5">DUF1285 domain-containing protein</fullName>
    </recommendedName>
</protein>
<dbReference type="EMBL" id="ARXX01000047">
    <property type="protein sequence ID" value="MBF5057484.1"/>
    <property type="molecule type" value="Genomic_DNA"/>
</dbReference>
<proteinExistence type="predicted"/>
<dbReference type="InterPro" id="IPR048341">
    <property type="entry name" value="DUF1285_N"/>
</dbReference>
<evidence type="ECO:0000259" key="2">
    <source>
        <dbReference type="Pfam" id="PF21028"/>
    </source>
</evidence>
<feature type="domain" description="DUF1285" evidence="2">
    <location>
        <begin position="89"/>
        <end position="183"/>
    </location>
</feature>
<dbReference type="RefSeq" id="WP_194296122.1">
    <property type="nucleotide sequence ID" value="NZ_ARXX01000047.1"/>
</dbReference>
<dbReference type="Gene3D" id="3.10.540.10">
    <property type="entry name" value="duf1285 like domain"/>
    <property type="match status" value="1"/>
</dbReference>
<dbReference type="InterPro" id="IPR023361">
    <property type="entry name" value="DUF1285_beta_roll_sf"/>
</dbReference>
<reference evidence="3 4" key="1">
    <citation type="submission" date="2012-09" db="EMBL/GenBank/DDBJ databases">
        <title>Genome Sequence of alkane-degrading Bacterium Alcanivorax sp. 521-1.</title>
        <authorList>
            <person name="Lai Q."/>
            <person name="Shao Z."/>
        </authorList>
    </citation>
    <scope>NUCLEOTIDE SEQUENCE [LARGE SCALE GENOMIC DNA]</scope>
    <source>
        <strain evidence="3 4">521-1</strain>
    </source>
</reference>
<dbReference type="Pfam" id="PF21028">
    <property type="entry name" value="DUF1285_C"/>
    <property type="match status" value="1"/>
</dbReference>
<dbReference type="InterPro" id="IPR048342">
    <property type="entry name" value="DUF1285_C"/>
</dbReference>
<comment type="caution">
    <text evidence="3">The sequence shown here is derived from an EMBL/GenBank/DDBJ whole genome shotgun (WGS) entry which is preliminary data.</text>
</comment>
<sequence length="186" mass="21032">MSKAEELLALLEKAEQDEQGLPPVHKWNPERHDDIDMRIARDGTWYYQGSPIERHRMVKLFSTILLREGDDYFLITPVEKLRIQVDDVPFVATGVERVGGDGPDKLVFTTNVDGHVVAGEKHPLRVETDPDSGEPSPYVHVRDNLEALIARNVFYQLVDWARQEERDGATVLVVSSGGVDFELGRL</sequence>
<evidence type="ECO:0000313" key="3">
    <source>
        <dbReference type="EMBL" id="MBF5057484.1"/>
    </source>
</evidence>
<keyword evidence="4" id="KW-1185">Reference proteome</keyword>
<dbReference type="InterPro" id="IPR010707">
    <property type="entry name" value="DUF1285"/>
</dbReference>
<dbReference type="PIRSF" id="PIRSF029557">
    <property type="entry name" value="UCP029557"/>
    <property type="match status" value="1"/>
</dbReference>
<evidence type="ECO:0000259" key="1">
    <source>
        <dbReference type="Pfam" id="PF06938"/>
    </source>
</evidence>
<dbReference type="Gene3D" id="2.30.270.10">
    <property type="entry name" value="duf1285 protein"/>
    <property type="match status" value="1"/>
</dbReference>
<dbReference type="Proteomes" id="UP000662703">
    <property type="component" value="Unassembled WGS sequence"/>
</dbReference>